<organism evidence="1 2">
    <name type="scientific">Inconstantimicrobium mannanitabidum</name>
    <dbReference type="NCBI Taxonomy" id="1604901"/>
    <lineage>
        <taxon>Bacteria</taxon>
        <taxon>Bacillati</taxon>
        <taxon>Bacillota</taxon>
        <taxon>Clostridia</taxon>
        <taxon>Eubacteriales</taxon>
        <taxon>Clostridiaceae</taxon>
        <taxon>Inconstantimicrobium</taxon>
    </lineage>
</organism>
<sequence length="342" mass="38112">MKVLKNIVIKIIIPIFLIATLLSYNVNAVVEGRPVKVGVFLYRLDPFISLVKESLENIQKQNPGKVEFTFFDANNDQTVQNRQIDDLLMKGTDLLLVNLVDTKFTRDVVNKTKESNVPVVFFNREPVSIEAIRSYSKACFVGTDAKQAGILQGQMLIDIWNRNKNIIDRNKDNIMQYVMLQGEKNNLEAIDRTKYSVLTINNAGIPTEEIALQDCDWNKDIAKDVMTALLLRYGDKIEVIISNNDAMAEGAIEALQAQGFNNGNPLKTLPVVGVDAIPSAQELIKKGYMSGSVVQDPQAMAEALYLAGMNLVNGKSAIDGTKYKFDETGVAIRLPYTKYIVK</sequence>
<name>A0ACB5R9J8_9CLOT</name>
<proteinExistence type="predicted"/>
<protein>
    <submittedName>
        <fullName evidence="1">Galactose ABC transporter substrate-binding protein</fullName>
    </submittedName>
</protein>
<gene>
    <name evidence="1" type="primary">mglB_1</name>
    <name evidence="1" type="ORF">rsdtw13_09750</name>
</gene>
<dbReference type="Proteomes" id="UP001058074">
    <property type="component" value="Unassembled WGS sequence"/>
</dbReference>
<dbReference type="EMBL" id="BROD01000001">
    <property type="protein sequence ID" value="GKX65717.1"/>
    <property type="molecule type" value="Genomic_DNA"/>
</dbReference>
<evidence type="ECO:0000313" key="2">
    <source>
        <dbReference type="Proteomes" id="UP001058074"/>
    </source>
</evidence>
<comment type="caution">
    <text evidence="1">The sequence shown here is derived from an EMBL/GenBank/DDBJ whole genome shotgun (WGS) entry which is preliminary data.</text>
</comment>
<keyword evidence="2" id="KW-1185">Reference proteome</keyword>
<reference evidence="1" key="1">
    <citation type="journal article" date="2025" name="Int. J. Syst. Evol. Microbiol.">
        <title>Inconstantimicrobium mannanitabidum sp. nov., a novel member of the family Clostridiaceae isolated from anoxic soil under the treatment of reductive soil disinfestation.</title>
        <authorList>
            <person name="Ueki A."/>
            <person name="Tonouchi A."/>
            <person name="Honma S."/>
            <person name="Kaku N."/>
            <person name="Ueki K."/>
        </authorList>
    </citation>
    <scope>NUCLEOTIDE SEQUENCE</scope>
    <source>
        <strain evidence="1">TW13</strain>
    </source>
</reference>
<evidence type="ECO:0000313" key="1">
    <source>
        <dbReference type="EMBL" id="GKX65717.1"/>
    </source>
</evidence>
<accession>A0ACB5R9J8</accession>